<gene>
    <name evidence="2" type="ORF">B7P33_11600</name>
</gene>
<organism evidence="2 3">
    <name type="scientific">Sediminicola luteus</name>
    <dbReference type="NCBI Taxonomy" id="319238"/>
    <lineage>
        <taxon>Bacteria</taxon>
        <taxon>Pseudomonadati</taxon>
        <taxon>Bacteroidota</taxon>
        <taxon>Flavobacteriia</taxon>
        <taxon>Flavobacteriales</taxon>
        <taxon>Flavobacteriaceae</taxon>
        <taxon>Sediminicola</taxon>
    </lineage>
</organism>
<evidence type="ECO:0000259" key="1">
    <source>
        <dbReference type="Pfam" id="PF20247"/>
    </source>
</evidence>
<reference evidence="2 3" key="1">
    <citation type="submission" date="2017-04" db="EMBL/GenBank/DDBJ databases">
        <title>A new member of the family Flavobacteriaceae isolated from ascidians.</title>
        <authorList>
            <person name="Chen L."/>
        </authorList>
    </citation>
    <scope>NUCLEOTIDE SEQUENCE [LARGE SCALE GENOMIC DNA]</scope>
    <source>
        <strain evidence="2 3">HQA918</strain>
    </source>
</reference>
<dbReference type="InterPro" id="IPR046537">
    <property type="entry name" value="DUF6602"/>
</dbReference>
<dbReference type="RefSeq" id="WP_097442615.1">
    <property type="nucleotide sequence ID" value="NZ_NBWU01000004.1"/>
</dbReference>
<dbReference type="AlphaFoldDB" id="A0A2A4G4L3"/>
<dbReference type="EMBL" id="NBWU01000004">
    <property type="protein sequence ID" value="PCE63899.1"/>
    <property type="molecule type" value="Genomic_DNA"/>
</dbReference>
<evidence type="ECO:0000313" key="2">
    <source>
        <dbReference type="EMBL" id="PCE63899.1"/>
    </source>
</evidence>
<protein>
    <recommendedName>
        <fullName evidence="1">DUF6602 domain-containing protein</fullName>
    </recommendedName>
</protein>
<evidence type="ECO:0000313" key="3">
    <source>
        <dbReference type="Proteomes" id="UP000219559"/>
    </source>
</evidence>
<sequence length="313" mass="36358">MTNDLIDFMHSLTRQISDEYKRIQKRSTEDPGTAGDQGEENWATIFKNWLPPDYQVVTKGRLLNENGIASPQIDVIILHPFYPKHLLDKKLYLTAGVVAAFECKNTLKASHIKKSIENAKEIRKLIKLHISDYKKELYSPIIYGLICHSHSWKNKKSNPIDIIEKHLKDSDTQITEHPRECLDFLCISDLAVWTNFKQAKTINVYENNGKPFYNWVDGVQTAYGRSDRFMYQEDSDVCENFTPIGTFLSNLFRKLAFRDPRLKDFSLYFNQAIGAGAYLDYRNWPEHTLSEKAKTDLRINAVEYDKQGYLSDE</sequence>
<dbReference type="CDD" id="cd21173">
    <property type="entry name" value="NucC-like"/>
    <property type="match status" value="1"/>
</dbReference>
<dbReference type="Proteomes" id="UP000219559">
    <property type="component" value="Unassembled WGS sequence"/>
</dbReference>
<keyword evidence="3" id="KW-1185">Reference proteome</keyword>
<accession>A0A2A4G4L3</accession>
<name>A0A2A4G4L3_9FLAO</name>
<dbReference type="OrthoDB" id="337432at2"/>
<feature type="domain" description="DUF6602" evidence="1">
    <location>
        <begin position="24"/>
        <end position="125"/>
    </location>
</feature>
<proteinExistence type="predicted"/>
<comment type="caution">
    <text evidence="2">The sequence shown here is derived from an EMBL/GenBank/DDBJ whole genome shotgun (WGS) entry which is preliminary data.</text>
</comment>
<dbReference type="Pfam" id="PF20247">
    <property type="entry name" value="DUF6602"/>
    <property type="match status" value="1"/>
</dbReference>